<reference evidence="2" key="1">
    <citation type="submission" date="2023-10" db="EMBL/GenBank/DDBJ databases">
        <authorList>
            <person name="Noh H."/>
        </authorList>
    </citation>
    <scope>NUCLEOTIDE SEQUENCE</scope>
    <source>
        <strain evidence="2">DUCC4014</strain>
    </source>
</reference>
<dbReference type="AlphaFoldDB" id="A0AAF1BIR9"/>
<dbReference type="Proteomes" id="UP000827549">
    <property type="component" value="Chromosome 4"/>
</dbReference>
<evidence type="ECO:0000313" key="3">
    <source>
        <dbReference type="Proteomes" id="UP000827549"/>
    </source>
</evidence>
<dbReference type="EMBL" id="CP086717">
    <property type="protein sequence ID" value="WOO81882.1"/>
    <property type="molecule type" value="Genomic_DNA"/>
</dbReference>
<protein>
    <submittedName>
        <fullName evidence="2">Uncharacterized protein</fullName>
    </submittedName>
</protein>
<keyword evidence="1" id="KW-1133">Transmembrane helix</keyword>
<dbReference type="RefSeq" id="XP_062627914.1">
    <property type="nucleotide sequence ID" value="XM_062771930.1"/>
</dbReference>
<gene>
    <name evidence="2" type="ORF">LOC62_04G005398</name>
</gene>
<proteinExistence type="predicted"/>
<name>A0AAF1BIR9_9TREE</name>
<accession>A0AAF1BIR9</accession>
<evidence type="ECO:0000256" key="1">
    <source>
        <dbReference type="SAM" id="Phobius"/>
    </source>
</evidence>
<evidence type="ECO:0000313" key="2">
    <source>
        <dbReference type="EMBL" id="WOO81882.1"/>
    </source>
</evidence>
<organism evidence="2 3">
    <name type="scientific">Vanrija pseudolonga</name>
    <dbReference type="NCBI Taxonomy" id="143232"/>
    <lineage>
        <taxon>Eukaryota</taxon>
        <taxon>Fungi</taxon>
        <taxon>Dikarya</taxon>
        <taxon>Basidiomycota</taxon>
        <taxon>Agaricomycotina</taxon>
        <taxon>Tremellomycetes</taxon>
        <taxon>Trichosporonales</taxon>
        <taxon>Trichosporonaceae</taxon>
        <taxon>Vanrija</taxon>
    </lineage>
</organism>
<feature type="transmembrane region" description="Helical" evidence="1">
    <location>
        <begin position="365"/>
        <end position="390"/>
    </location>
</feature>
<keyword evidence="1" id="KW-0812">Transmembrane</keyword>
<dbReference type="GeneID" id="87808627"/>
<keyword evidence="3" id="KW-1185">Reference proteome</keyword>
<sequence length="395" mass="41658">MKVTVVAYNPILQIEATKAVYAANPAFRYDPSWSMAYFKSDAPNGIAVGPSGKGALGIAPNFSLFNSSSTGSFSLSFYGKLKVLNMFVTPLDPAQPTANVTYSLDGYTWTTEINATSMPMPANATTNTIWPTLDFGPLAPNMTMGSHNLTVTVGGVVASFRQMVIDRGFQTEANEHSTPGEDTFTDITDRTASYIPNQAAHLYAGSGRLNAAPNGPFICPSPGSWSNDTNSNGMNNNAMLGNPGASCSIQLPLNTTYLYVNGTGNYNRGTVTFRLSAPVPVPGFPAKVSTSIPYIFPLTLYETPLDPTLIYNLTIEVGNDGQVGIDMVQVWSSLSFGGPTVNITANAAGNPDQPSTRQGGGRTNVAAIAGGVVGGVVGALVIAGAIIWFLRRRQK</sequence>
<keyword evidence="1" id="KW-0472">Membrane</keyword>